<dbReference type="PANTHER" id="PTHR43591">
    <property type="entry name" value="METHYLTRANSFERASE"/>
    <property type="match status" value="1"/>
</dbReference>
<dbReference type="GO" id="GO:0008757">
    <property type="term" value="F:S-adenosylmethionine-dependent methyltransferase activity"/>
    <property type="evidence" value="ECO:0007669"/>
    <property type="project" value="InterPro"/>
</dbReference>
<evidence type="ECO:0000313" key="2">
    <source>
        <dbReference type="EMBL" id="SHI07639.1"/>
    </source>
</evidence>
<dbReference type="EMBL" id="FQXS01000029">
    <property type="protein sequence ID" value="SHI07639.1"/>
    <property type="molecule type" value="Genomic_DNA"/>
</dbReference>
<dbReference type="CDD" id="cd02440">
    <property type="entry name" value="AdoMet_MTases"/>
    <property type="match status" value="1"/>
</dbReference>
<sequence>MVDITVGKEDIDRVFSPYVKKRQRATSPGSIALLTKLYCRWLVKRLQKAVARKLLQQMRTTDRVRSGYEEKWSAFDYSLYTPESPRSELMEWRGVHYFANPYVKGRIQLLYLERIISEFRPCTVLEVGCGRGSMIVPLGRRFPEVRFCGLELTAAGVGDARRLCFQRELPREMNEYVPFPIPFAENPQMGFVQASGECIPFRDGSFDLVYTNQALEQMDHIKADVLSEIARVARKTAVFSEPFRDWNARGIRRNRVLATQYFSASIADLKSYGLTPIFVTEDMPSKVILHTGIVVAEKNDDALINNHNS</sequence>
<dbReference type="STRING" id="1121409.SAMN02745124_03680"/>
<evidence type="ECO:0000313" key="3">
    <source>
        <dbReference type="Proteomes" id="UP000184139"/>
    </source>
</evidence>
<name>A0A1M5Y6U1_9BACT</name>
<dbReference type="Proteomes" id="UP000184139">
    <property type="component" value="Unassembled WGS sequence"/>
</dbReference>
<dbReference type="PANTHER" id="PTHR43591:SF24">
    <property type="entry name" value="2-METHOXY-6-POLYPRENYL-1,4-BENZOQUINOL METHYLASE, MITOCHONDRIAL"/>
    <property type="match status" value="1"/>
</dbReference>
<keyword evidence="2" id="KW-0489">Methyltransferase</keyword>
<reference evidence="2 3" key="1">
    <citation type="submission" date="2016-11" db="EMBL/GenBank/DDBJ databases">
        <authorList>
            <person name="Jaros S."/>
            <person name="Januszkiewicz K."/>
            <person name="Wedrychowicz H."/>
        </authorList>
    </citation>
    <scope>NUCLEOTIDE SEQUENCE [LARGE SCALE GENOMIC DNA]</scope>
    <source>
        <strain evidence="2 3">DSM 9705</strain>
    </source>
</reference>
<gene>
    <name evidence="2" type="ORF">SAMN02745124_03680</name>
</gene>
<dbReference type="AlphaFoldDB" id="A0A1M5Y6U1"/>
<dbReference type="GO" id="GO:0032259">
    <property type="term" value="P:methylation"/>
    <property type="evidence" value="ECO:0007669"/>
    <property type="project" value="UniProtKB-KW"/>
</dbReference>
<dbReference type="InterPro" id="IPR013216">
    <property type="entry name" value="Methyltransf_11"/>
</dbReference>
<evidence type="ECO:0000259" key="1">
    <source>
        <dbReference type="Pfam" id="PF08241"/>
    </source>
</evidence>
<accession>A0A1M5Y6U1</accession>
<feature type="domain" description="Methyltransferase type 11" evidence="1">
    <location>
        <begin position="125"/>
        <end position="237"/>
    </location>
</feature>
<protein>
    <submittedName>
        <fullName evidence="2">Methyltransferase domain-containing protein</fullName>
    </submittedName>
</protein>
<organism evidence="2 3">
    <name type="scientific">Desulfofustis glycolicus DSM 9705</name>
    <dbReference type="NCBI Taxonomy" id="1121409"/>
    <lineage>
        <taxon>Bacteria</taxon>
        <taxon>Pseudomonadati</taxon>
        <taxon>Thermodesulfobacteriota</taxon>
        <taxon>Desulfobulbia</taxon>
        <taxon>Desulfobulbales</taxon>
        <taxon>Desulfocapsaceae</taxon>
        <taxon>Desulfofustis</taxon>
    </lineage>
</organism>
<dbReference type="OrthoDB" id="7184189at2"/>
<dbReference type="Gene3D" id="3.40.50.150">
    <property type="entry name" value="Vaccinia Virus protein VP39"/>
    <property type="match status" value="1"/>
</dbReference>
<dbReference type="Pfam" id="PF08241">
    <property type="entry name" value="Methyltransf_11"/>
    <property type="match status" value="1"/>
</dbReference>
<dbReference type="InterPro" id="IPR029063">
    <property type="entry name" value="SAM-dependent_MTases_sf"/>
</dbReference>
<dbReference type="SUPFAM" id="SSF53335">
    <property type="entry name" value="S-adenosyl-L-methionine-dependent methyltransferases"/>
    <property type="match status" value="1"/>
</dbReference>
<keyword evidence="2" id="KW-0808">Transferase</keyword>
<keyword evidence="3" id="KW-1185">Reference proteome</keyword>
<dbReference type="RefSeq" id="WP_073378389.1">
    <property type="nucleotide sequence ID" value="NZ_FQXS01000029.1"/>
</dbReference>
<proteinExistence type="predicted"/>